<gene>
    <name evidence="1" type="ORF">SBAD_LOCUS5366</name>
</gene>
<evidence type="ECO:0000313" key="2">
    <source>
        <dbReference type="Proteomes" id="UP000270296"/>
    </source>
</evidence>
<accession>A0A183IP18</accession>
<evidence type="ECO:0000313" key="3">
    <source>
        <dbReference type="WBParaSite" id="SBAD_0000558101-mRNA-1"/>
    </source>
</evidence>
<dbReference type="WBParaSite" id="SBAD_0000558101-mRNA-1">
    <property type="protein sequence ID" value="SBAD_0000558101-mRNA-1"/>
    <property type="gene ID" value="SBAD_0000558101"/>
</dbReference>
<proteinExistence type="predicted"/>
<keyword evidence="2" id="KW-1185">Reference proteome</keyword>
<dbReference type="Proteomes" id="UP000270296">
    <property type="component" value="Unassembled WGS sequence"/>
</dbReference>
<dbReference type="EMBL" id="UZAM01008943">
    <property type="protein sequence ID" value="VDP07042.1"/>
    <property type="molecule type" value="Genomic_DNA"/>
</dbReference>
<reference evidence="3" key="1">
    <citation type="submission" date="2016-06" db="UniProtKB">
        <authorList>
            <consortium name="WormBaseParasite"/>
        </authorList>
    </citation>
    <scope>IDENTIFICATION</scope>
</reference>
<sequence length="167" mass="19746">MSQLFIVDCIHLPTAGEGFAYLMSIMAPKWCFYTFFASTDISSYQLIDFLPPFLDQFVSNTKFTVEGQCETTVIAELMMNYRHTVIDKREVKAKRRDSQEDVFDGESEGCLKYRFASLEVRYFRRYCFKAFFMSKEAKTSRYPLRRAYIEEPYCLIFDARHKLIIDV</sequence>
<protein>
    <submittedName>
        <fullName evidence="3">MULE domain-containing protein</fullName>
    </submittedName>
</protein>
<name>A0A183IP18_9BILA</name>
<reference evidence="1 2" key="2">
    <citation type="submission" date="2018-11" db="EMBL/GenBank/DDBJ databases">
        <authorList>
            <consortium name="Pathogen Informatics"/>
        </authorList>
    </citation>
    <scope>NUCLEOTIDE SEQUENCE [LARGE SCALE GENOMIC DNA]</scope>
</reference>
<evidence type="ECO:0000313" key="1">
    <source>
        <dbReference type="EMBL" id="VDP07042.1"/>
    </source>
</evidence>
<organism evidence="3">
    <name type="scientific">Soboliphyme baturini</name>
    <dbReference type="NCBI Taxonomy" id="241478"/>
    <lineage>
        <taxon>Eukaryota</taxon>
        <taxon>Metazoa</taxon>
        <taxon>Ecdysozoa</taxon>
        <taxon>Nematoda</taxon>
        <taxon>Enoplea</taxon>
        <taxon>Dorylaimia</taxon>
        <taxon>Dioctophymatida</taxon>
        <taxon>Dioctophymatoidea</taxon>
        <taxon>Soboliphymatidae</taxon>
        <taxon>Soboliphyme</taxon>
    </lineage>
</organism>
<dbReference type="AlphaFoldDB" id="A0A183IP18"/>